<dbReference type="RefSeq" id="WP_181584003.1">
    <property type="nucleotide sequence ID" value="NZ_CP059399.1"/>
</dbReference>
<dbReference type="AlphaFoldDB" id="A0A7D6ZJV1"/>
<keyword evidence="1" id="KW-0472">Membrane</keyword>
<sequence length="194" mass="21632">MTFRGHRGWLLVMQFLTMAGPFCRTCGLDAFRRMTVPTAWAGWWGMISPLFTVYALVVNASARSKVAALGMPEAYTEPSKPLLPKRVSRLEGLGFILPVVLIAGIMMIRDRENPANAVAGDCVRNRNESNAWIDEDADIEILDCSDRRATYRVLAHMPGPDRPNACYSHPEASAKVYSKSFILCLETLPGRRRS</sequence>
<evidence type="ECO:0000313" key="3">
    <source>
        <dbReference type="Proteomes" id="UP000515512"/>
    </source>
</evidence>
<evidence type="ECO:0000313" key="2">
    <source>
        <dbReference type="EMBL" id="QLY32839.1"/>
    </source>
</evidence>
<dbReference type="EMBL" id="CP059399">
    <property type="protein sequence ID" value="QLY32839.1"/>
    <property type="molecule type" value="Genomic_DNA"/>
</dbReference>
<organism evidence="2 3">
    <name type="scientific">Nocardia huaxiensis</name>
    <dbReference type="NCBI Taxonomy" id="2755382"/>
    <lineage>
        <taxon>Bacteria</taxon>
        <taxon>Bacillati</taxon>
        <taxon>Actinomycetota</taxon>
        <taxon>Actinomycetes</taxon>
        <taxon>Mycobacteriales</taxon>
        <taxon>Nocardiaceae</taxon>
        <taxon>Nocardia</taxon>
    </lineage>
</organism>
<reference evidence="2 3" key="1">
    <citation type="submission" date="2020-07" db="EMBL/GenBank/DDBJ databases">
        <authorList>
            <person name="Zhuang K."/>
            <person name="Ran Y."/>
        </authorList>
    </citation>
    <scope>NUCLEOTIDE SEQUENCE [LARGE SCALE GENOMIC DNA]</scope>
    <source>
        <strain evidence="2 3">WCH-YHL-001</strain>
    </source>
</reference>
<feature type="transmembrane region" description="Helical" evidence="1">
    <location>
        <begin position="90"/>
        <end position="108"/>
    </location>
</feature>
<dbReference type="Proteomes" id="UP000515512">
    <property type="component" value="Chromosome"/>
</dbReference>
<protein>
    <submittedName>
        <fullName evidence="2">Uncharacterized protein</fullName>
    </submittedName>
</protein>
<feature type="transmembrane region" description="Helical" evidence="1">
    <location>
        <begin position="43"/>
        <end position="62"/>
    </location>
</feature>
<evidence type="ECO:0000256" key="1">
    <source>
        <dbReference type="SAM" id="Phobius"/>
    </source>
</evidence>
<keyword evidence="1" id="KW-1133">Transmembrane helix</keyword>
<keyword evidence="1" id="KW-0812">Transmembrane</keyword>
<gene>
    <name evidence="2" type="ORF">H0264_11845</name>
</gene>
<proteinExistence type="predicted"/>
<dbReference type="KEGG" id="nhu:H0264_11845"/>
<accession>A0A7D6ZJV1</accession>
<keyword evidence="3" id="KW-1185">Reference proteome</keyword>
<name>A0A7D6ZJV1_9NOCA</name>